<keyword evidence="2" id="KW-1185">Reference proteome</keyword>
<sequence length="51" mass="5712">MFRSEEICSGTAGTRKYVPEQRNMGRKFEICSGAAKYVMTTTSGFITTVRI</sequence>
<evidence type="ECO:0000313" key="1">
    <source>
        <dbReference type="EMBL" id="SFD89963.1"/>
    </source>
</evidence>
<dbReference type="EMBL" id="FOMR01000005">
    <property type="protein sequence ID" value="SFD89963.1"/>
    <property type="molecule type" value="Genomic_DNA"/>
</dbReference>
<organism evidence="1 2">
    <name type="scientific">Lentibacillus persicus</name>
    <dbReference type="NCBI Taxonomy" id="640948"/>
    <lineage>
        <taxon>Bacteria</taxon>
        <taxon>Bacillati</taxon>
        <taxon>Bacillota</taxon>
        <taxon>Bacilli</taxon>
        <taxon>Bacillales</taxon>
        <taxon>Bacillaceae</taxon>
        <taxon>Lentibacillus</taxon>
    </lineage>
</organism>
<name>A0A1I1W984_9BACI</name>
<accession>A0A1I1W984</accession>
<reference evidence="2" key="1">
    <citation type="submission" date="2016-10" db="EMBL/GenBank/DDBJ databases">
        <authorList>
            <person name="Varghese N."/>
            <person name="Submissions S."/>
        </authorList>
    </citation>
    <scope>NUCLEOTIDE SEQUENCE [LARGE SCALE GENOMIC DNA]</scope>
    <source>
        <strain evidence="2">DSM 22530</strain>
    </source>
</reference>
<gene>
    <name evidence="1" type="ORF">SAMN05216238_105201</name>
</gene>
<dbReference type="Proteomes" id="UP000199474">
    <property type="component" value="Unassembled WGS sequence"/>
</dbReference>
<dbReference type="STRING" id="640948.SAMN05216238_105201"/>
<protein>
    <submittedName>
        <fullName evidence="1">Uncharacterized protein</fullName>
    </submittedName>
</protein>
<dbReference type="AlphaFoldDB" id="A0A1I1W984"/>
<evidence type="ECO:0000313" key="2">
    <source>
        <dbReference type="Proteomes" id="UP000199474"/>
    </source>
</evidence>
<proteinExistence type="predicted"/>